<name>B1ZV31_OPITP</name>
<accession>B1ZV31</accession>
<gene>
    <name evidence="1" type="ordered locus">Oter_3421</name>
</gene>
<protein>
    <submittedName>
        <fullName evidence="1">Uncharacterized protein</fullName>
    </submittedName>
</protein>
<proteinExistence type="predicted"/>
<dbReference type="RefSeq" id="WP_012376227.1">
    <property type="nucleotide sequence ID" value="NC_010571.1"/>
</dbReference>
<organism evidence="1 2">
    <name type="scientific">Opitutus terrae (strain DSM 11246 / JCM 15787 / PB90-1)</name>
    <dbReference type="NCBI Taxonomy" id="452637"/>
    <lineage>
        <taxon>Bacteria</taxon>
        <taxon>Pseudomonadati</taxon>
        <taxon>Verrucomicrobiota</taxon>
        <taxon>Opitutia</taxon>
        <taxon>Opitutales</taxon>
        <taxon>Opitutaceae</taxon>
        <taxon>Opitutus</taxon>
    </lineage>
</organism>
<evidence type="ECO:0000313" key="1">
    <source>
        <dbReference type="EMBL" id="ACB76698.1"/>
    </source>
</evidence>
<dbReference type="HOGENOM" id="CLU_798855_0_0_0"/>
<dbReference type="OrthoDB" id="192890at2"/>
<reference evidence="1 2" key="1">
    <citation type="journal article" date="2011" name="J. Bacteriol.">
        <title>Genome sequence of the verrucomicrobium Opitutus terrae PB90-1, an abundant inhabitant of rice paddy soil ecosystems.</title>
        <authorList>
            <person name="van Passel M.W."/>
            <person name="Kant R."/>
            <person name="Palva A."/>
            <person name="Copeland A."/>
            <person name="Lucas S."/>
            <person name="Lapidus A."/>
            <person name="Glavina del Rio T."/>
            <person name="Pitluck S."/>
            <person name="Goltsman E."/>
            <person name="Clum A."/>
            <person name="Sun H."/>
            <person name="Schmutz J."/>
            <person name="Larimer F.W."/>
            <person name="Land M.L."/>
            <person name="Hauser L."/>
            <person name="Kyrpides N."/>
            <person name="Mikhailova N."/>
            <person name="Richardson P.P."/>
            <person name="Janssen P.H."/>
            <person name="de Vos W.M."/>
            <person name="Smidt H."/>
        </authorList>
    </citation>
    <scope>NUCLEOTIDE SEQUENCE [LARGE SCALE GENOMIC DNA]</scope>
    <source>
        <strain evidence="2">DSM 11246 / JCM 15787 / PB90-1</strain>
    </source>
</reference>
<dbReference type="KEGG" id="ote:Oter_3421"/>
<dbReference type="AlphaFoldDB" id="B1ZV31"/>
<sequence length="347" mass="38384">MKKITRSLLQQKAFLSRLQAIESAPLELIDHGGGSVQPGEIYLANESRFQENYFQEHLTTYAVGWRDPSDISATRRVFAPEVEVPPFFEYSEAINAEEFIGTDDDDVSAIGADYKRIEPDKRTKVVAKVPDRGIMLVVDLRSVRGQSGWEQKKVARLLRRVERNRLRRAVALINAAATNTGKTWGSSADPDMDVENEQKLALNINGVGFNRVVYGHSAWILRKQAYRAQDNAGGYASAAMNESDLAGSFMVDRVMVSRERYQSTDAAKTEIVGSTVHMFHAVDGADVDDASNIKAFVAKYGEGEQGAGNFVRVFIAPISINLVGIVVSYQELVKITSTLAIRKFTVS</sequence>
<dbReference type="eggNOG" id="ENOG5033U4G">
    <property type="taxonomic scope" value="Bacteria"/>
</dbReference>
<evidence type="ECO:0000313" key="2">
    <source>
        <dbReference type="Proteomes" id="UP000007013"/>
    </source>
</evidence>
<dbReference type="Gene3D" id="3.90.1690.10">
    <property type="entry name" value="phage-related protein like domain"/>
    <property type="match status" value="1"/>
</dbReference>
<keyword evidence="2" id="KW-1185">Reference proteome</keyword>
<dbReference type="EMBL" id="CP001032">
    <property type="protein sequence ID" value="ACB76698.1"/>
    <property type="molecule type" value="Genomic_DNA"/>
</dbReference>
<dbReference type="STRING" id="452637.Oter_3421"/>
<dbReference type="Proteomes" id="UP000007013">
    <property type="component" value="Chromosome"/>
</dbReference>
<dbReference type="InterPro" id="IPR053738">
    <property type="entry name" value="Lambda_capsid_assembly"/>
</dbReference>